<protein>
    <submittedName>
        <fullName evidence="2">(wild Malaysian banana) hypothetical protein</fullName>
    </submittedName>
</protein>
<organism evidence="3 4">
    <name type="scientific">Musa acuminata subsp. malaccensis</name>
    <name type="common">Wild banana</name>
    <name type="synonym">Musa malaccensis</name>
    <dbReference type="NCBI Taxonomy" id="214687"/>
    <lineage>
        <taxon>Eukaryota</taxon>
        <taxon>Viridiplantae</taxon>
        <taxon>Streptophyta</taxon>
        <taxon>Embryophyta</taxon>
        <taxon>Tracheophyta</taxon>
        <taxon>Spermatophyta</taxon>
        <taxon>Magnoliopsida</taxon>
        <taxon>Liliopsida</taxon>
        <taxon>Zingiberales</taxon>
        <taxon>Musaceae</taxon>
        <taxon>Musa</taxon>
    </lineage>
</organism>
<gene>
    <name evidence="2" type="ORF">GSMUA_210180.1</name>
</gene>
<feature type="region of interest" description="Disordered" evidence="1">
    <location>
        <begin position="1"/>
        <end position="20"/>
    </location>
</feature>
<reference evidence="2" key="1">
    <citation type="submission" date="2021-03" db="EMBL/GenBank/DDBJ databases">
        <authorList>
            <consortium name="Genoscope - CEA"/>
            <person name="William W."/>
        </authorList>
    </citation>
    <scope>NUCLEOTIDE SEQUENCE</scope>
    <source>
        <strain evidence="2">Doubled-haploid Pahang</strain>
    </source>
</reference>
<dbReference type="Gramene" id="Ma03_t07270.1">
    <property type="protein sequence ID" value="Ma03_p07270.1"/>
    <property type="gene ID" value="Ma03_g07270"/>
</dbReference>
<evidence type="ECO:0000313" key="4">
    <source>
        <dbReference type="Proteomes" id="UP000012960"/>
    </source>
</evidence>
<dbReference type="EMBL" id="HG996468">
    <property type="protein sequence ID" value="CAG1849432.1"/>
    <property type="molecule type" value="Genomic_DNA"/>
</dbReference>
<dbReference type="EnsemblPlants" id="Ma03_t07270.1">
    <property type="protein sequence ID" value="Ma03_p07270.1"/>
    <property type="gene ID" value="Ma03_g07270"/>
</dbReference>
<dbReference type="InParanoid" id="A0A804I9F5"/>
<evidence type="ECO:0000313" key="2">
    <source>
        <dbReference type="EMBL" id="CAG1849432.1"/>
    </source>
</evidence>
<keyword evidence="4" id="KW-1185">Reference proteome</keyword>
<accession>A0A804I9F5</accession>
<evidence type="ECO:0000256" key="1">
    <source>
        <dbReference type="SAM" id="MobiDB-lite"/>
    </source>
</evidence>
<proteinExistence type="predicted"/>
<sequence>MAANRSSDPLFYSSGAPYAPPAKYLPPYRRSFSLRGWLAFRSMAGKPSEGRRRERRIGAGPRCRMTEI</sequence>
<feature type="compositionally biased region" description="Low complexity" evidence="1">
    <location>
        <begin position="58"/>
        <end position="68"/>
    </location>
</feature>
<feature type="region of interest" description="Disordered" evidence="1">
    <location>
        <begin position="48"/>
        <end position="68"/>
    </location>
</feature>
<evidence type="ECO:0000313" key="3">
    <source>
        <dbReference type="EnsemblPlants" id="Ma03_p07270.1"/>
    </source>
</evidence>
<dbReference type="AlphaFoldDB" id="A0A804I9F5"/>
<dbReference type="Proteomes" id="UP000012960">
    <property type="component" value="Unplaced"/>
</dbReference>
<reference evidence="3" key="2">
    <citation type="submission" date="2021-05" db="UniProtKB">
        <authorList>
            <consortium name="EnsemblPlants"/>
        </authorList>
    </citation>
    <scope>IDENTIFICATION</scope>
    <source>
        <strain evidence="3">subsp. malaccensis</strain>
    </source>
</reference>
<name>A0A804I9F5_MUSAM</name>